<dbReference type="Pfam" id="PF07859">
    <property type="entry name" value="Abhydrolase_3"/>
    <property type="match status" value="1"/>
</dbReference>
<name>A0A1E5VYZ3_9POAL</name>
<dbReference type="EMBL" id="LWDX02025873">
    <property type="protein sequence ID" value="OEL30326.1"/>
    <property type="molecule type" value="Genomic_DNA"/>
</dbReference>
<sequence>MGRRLPLVVYFHGGAFCTGSAFSELFHRYAFSLSARAGALVVSVEYRLAPEHPVPAAYEDAWVALRWAASRSDPWLVYHADHMRMYLAGESASDNIAHNMAAHVVAEGEDVRIEGMVLLQPFFWGPERLPSETYRRDGPVFSPEFVDTLWPFLTAGAAGNDDPRINRPASQDVVRDRACRYAAWLRRGERCREVSLVESKGKDHGFHIYRPECAIAVALMDRVAQFINNGWAPSLIADAETEHLLAREGTTNKMRRAAFVN</sequence>
<evidence type="ECO:0000259" key="1">
    <source>
        <dbReference type="Pfam" id="PF07859"/>
    </source>
</evidence>
<feature type="domain" description="Alpha/beta hydrolase fold-3" evidence="1">
    <location>
        <begin position="8"/>
        <end position="207"/>
    </location>
</feature>
<dbReference type="GO" id="GO:0016787">
    <property type="term" value="F:hydrolase activity"/>
    <property type="evidence" value="ECO:0007669"/>
    <property type="project" value="InterPro"/>
</dbReference>
<evidence type="ECO:0000313" key="3">
    <source>
        <dbReference type="Proteomes" id="UP000095767"/>
    </source>
</evidence>
<keyword evidence="3" id="KW-1185">Reference proteome</keyword>
<dbReference type="PANTHER" id="PTHR23024">
    <property type="entry name" value="ARYLACETAMIDE DEACETYLASE"/>
    <property type="match status" value="1"/>
</dbReference>
<evidence type="ECO:0000313" key="2">
    <source>
        <dbReference type="EMBL" id="OEL30326.1"/>
    </source>
</evidence>
<dbReference type="SUPFAM" id="SSF53474">
    <property type="entry name" value="alpha/beta-Hydrolases"/>
    <property type="match status" value="1"/>
</dbReference>
<dbReference type="InterPro" id="IPR013094">
    <property type="entry name" value="AB_hydrolase_3"/>
</dbReference>
<accession>A0A1E5VYZ3</accession>
<proteinExistence type="predicted"/>
<comment type="caution">
    <text evidence="2">The sequence shown here is derived from an EMBL/GenBank/DDBJ whole genome shotgun (WGS) entry which is preliminary data.</text>
</comment>
<dbReference type="PANTHER" id="PTHR23024:SF563">
    <property type="entry name" value="OS09G0435700 PROTEIN"/>
    <property type="match status" value="1"/>
</dbReference>
<dbReference type="AlphaFoldDB" id="A0A1E5VYZ3"/>
<reference evidence="2 3" key="1">
    <citation type="submission" date="2016-09" db="EMBL/GenBank/DDBJ databases">
        <title>The draft genome of Dichanthelium oligosanthes: A C3 panicoid grass species.</title>
        <authorList>
            <person name="Studer A.J."/>
            <person name="Schnable J.C."/>
            <person name="Brutnell T.P."/>
        </authorList>
    </citation>
    <scope>NUCLEOTIDE SEQUENCE [LARGE SCALE GENOMIC DNA]</scope>
    <source>
        <strain evidence="3">cv. Kellogg 1175</strain>
        <tissue evidence="2">Leaf</tissue>
    </source>
</reference>
<dbReference type="OrthoDB" id="664085at2759"/>
<protein>
    <submittedName>
        <fullName evidence="2">2-hydroxyisoflavanone dehydratase</fullName>
    </submittedName>
</protein>
<dbReference type="InterPro" id="IPR050466">
    <property type="entry name" value="Carboxylest/Gibb_receptor"/>
</dbReference>
<dbReference type="Proteomes" id="UP000095767">
    <property type="component" value="Unassembled WGS sequence"/>
</dbReference>
<dbReference type="InterPro" id="IPR029058">
    <property type="entry name" value="AB_hydrolase_fold"/>
</dbReference>
<dbReference type="Gene3D" id="3.40.50.1820">
    <property type="entry name" value="alpha/beta hydrolase"/>
    <property type="match status" value="1"/>
</dbReference>
<gene>
    <name evidence="2" type="ORF">BAE44_0008650</name>
</gene>
<organism evidence="2 3">
    <name type="scientific">Dichanthelium oligosanthes</name>
    <dbReference type="NCBI Taxonomy" id="888268"/>
    <lineage>
        <taxon>Eukaryota</taxon>
        <taxon>Viridiplantae</taxon>
        <taxon>Streptophyta</taxon>
        <taxon>Embryophyta</taxon>
        <taxon>Tracheophyta</taxon>
        <taxon>Spermatophyta</taxon>
        <taxon>Magnoliopsida</taxon>
        <taxon>Liliopsida</taxon>
        <taxon>Poales</taxon>
        <taxon>Poaceae</taxon>
        <taxon>PACMAD clade</taxon>
        <taxon>Panicoideae</taxon>
        <taxon>Panicodae</taxon>
        <taxon>Paniceae</taxon>
        <taxon>Dichantheliinae</taxon>
        <taxon>Dichanthelium</taxon>
    </lineage>
</organism>
<dbReference type="STRING" id="888268.A0A1E5VYZ3"/>